<dbReference type="InterPro" id="IPR009057">
    <property type="entry name" value="Homeodomain-like_sf"/>
</dbReference>
<evidence type="ECO:0000259" key="6">
    <source>
        <dbReference type="Pfam" id="PF14379"/>
    </source>
</evidence>
<evidence type="ECO:0000256" key="1">
    <source>
        <dbReference type="ARBA" id="ARBA00023015"/>
    </source>
</evidence>
<dbReference type="Pfam" id="PF00249">
    <property type="entry name" value="Myb_DNA-binding"/>
    <property type="match status" value="1"/>
</dbReference>
<evidence type="ECO:0000313" key="8">
    <source>
        <dbReference type="Proteomes" id="UP001419268"/>
    </source>
</evidence>
<dbReference type="Pfam" id="PF14379">
    <property type="entry name" value="Myb_CC_LHEQLE"/>
    <property type="match status" value="1"/>
</dbReference>
<evidence type="ECO:0000256" key="4">
    <source>
        <dbReference type="SAM" id="MobiDB-lite"/>
    </source>
</evidence>
<evidence type="ECO:0000256" key="3">
    <source>
        <dbReference type="ARBA" id="ARBA00023242"/>
    </source>
</evidence>
<dbReference type="InterPro" id="IPR001005">
    <property type="entry name" value="SANT/Myb"/>
</dbReference>
<evidence type="ECO:0000256" key="2">
    <source>
        <dbReference type="ARBA" id="ARBA00023163"/>
    </source>
</evidence>
<dbReference type="FunFam" id="1.10.10.60:FF:000002">
    <property type="entry name" value="Myb family transcription factor"/>
    <property type="match status" value="1"/>
</dbReference>
<dbReference type="NCBIfam" id="TIGR01557">
    <property type="entry name" value="myb_SHAQKYF"/>
    <property type="match status" value="1"/>
</dbReference>
<proteinExistence type="predicted"/>
<dbReference type="InterPro" id="IPR006447">
    <property type="entry name" value="Myb_dom_plants"/>
</dbReference>
<dbReference type="SUPFAM" id="SSF46689">
    <property type="entry name" value="Homeodomain-like"/>
    <property type="match status" value="1"/>
</dbReference>
<dbReference type="EMBL" id="JBBNAG010000002">
    <property type="protein sequence ID" value="KAK9157066.1"/>
    <property type="molecule type" value="Genomic_DNA"/>
</dbReference>
<evidence type="ECO:0000259" key="5">
    <source>
        <dbReference type="Pfam" id="PF00249"/>
    </source>
</evidence>
<keyword evidence="2" id="KW-0804">Transcription</keyword>
<accession>A0AAP0KR04</accession>
<name>A0AAP0KR04_9MAGN</name>
<comment type="caution">
    <text evidence="7">The sequence shown here is derived from an EMBL/GenBank/DDBJ whole genome shotgun (WGS) entry which is preliminary data.</text>
</comment>
<dbReference type="GO" id="GO:0003700">
    <property type="term" value="F:DNA-binding transcription factor activity"/>
    <property type="evidence" value="ECO:0007669"/>
    <property type="project" value="InterPro"/>
</dbReference>
<gene>
    <name evidence="7" type="ORF">Scep_003640</name>
</gene>
<dbReference type="InterPro" id="IPR025756">
    <property type="entry name" value="Myb_CC_LHEQLE"/>
</dbReference>
<dbReference type="PANTHER" id="PTHR31499">
    <property type="entry name" value="MYB FAMILY TRANSCRIPTION FACTOR PHL11"/>
    <property type="match status" value="1"/>
</dbReference>
<feature type="region of interest" description="Disordered" evidence="4">
    <location>
        <begin position="234"/>
        <end position="255"/>
    </location>
</feature>
<keyword evidence="1" id="KW-0805">Transcription regulation</keyword>
<organism evidence="7 8">
    <name type="scientific">Stephania cephalantha</name>
    <dbReference type="NCBI Taxonomy" id="152367"/>
    <lineage>
        <taxon>Eukaryota</taxon>
        <taxon>Viridiplantae</taxon>
        <taxon>Streptophyta</taxon>
        <taxon>Embryophyta</taxon>
        <taxon>Tracheophyta</taxon>
        <taxon>Spermatophyta</taxon>
        <taxon>Magnoliopsida</taxon>
        <taxon>Ranunculales</taxon>
        <taxon>Menispermaceae</taxon>
        <taxon>Menispermoideae</taxon>
        <taxon>Cissampelideae</taxon>
        <taxon>Stephania</taxon>
    </lineage>
</organism>
<evidence type="ECO:0000313" key="7">
    <source>
        <dbReference type="EMBL" id="KAK9157066.1"/>
    </source>
</evidence>
<feature type="compositionally biased region" description="Basic and acidic residues" evidence="4">
    <location>
        <begin position="238"/>
        <end position="255"/>
    </location>
</feature>
<keyword evidence="3" id="KW-0539">Nucleus</keyword>
<feature type="domain" description="MYB-CC type transcription factor LHEQLE-containing" evidence="6">
    <location>
        <begin position="261"/>
        <end position="287"/>
    </location>
</feature>
<dbReference type="Gene3D" id="1.10.10.60">
    <property type="entry name" value="Homeodomain-like"/>
    <property type="match status" value="1"/>
</dbReference>
<dbReference type="PANTHER" id="PTHR31499:SF85">
    <property type="entry name" value="TRANSCRIPTION FACTOR MYB-RELATED FAMILY"/>
    <property type="match status" value="1"/>
</dbReference>
<dbReference type="AlphaFoldDB" id="A0AAP0KR04"/>
<sequence>MNTTQKNVGREDNIGAINEYPFEFSECLSSGQPWNMGGLHPTNNTSPFGLQSYRPYEGDEIGVQSQGTLQSVVRFPLCSKEISAGSSHQHSSGGDPYRNLTEDYEFFHDNLNSRGDPLVHVGGNQLTRVVCNSSTTSVLQPSFQTHLERECVVASSKGVCSISSSHIPSSPAVHSKTRIRWTQDLHEQFVECVNRLGGAEKATPKGILKLMDSEGLTIFHVKSHLQKYRMAKYMPESGEGKSERRSPMNDSTHLDIKTGKEITEALRLQLEVQRQLHEQLEIQRNLQAAD</sequence>
<dbReference type="InterPro" id="IPR046955">
    <property type="entry name" value="PHR1-like"/>
</dbReference>
<dbReference type="Proteomes" id="UP001419268">
    <property type="component" value="Unassembled WGS sequence"/>
</dbReference>
<protein>
    <recommendedName>
        <fullName evidence="9">HTH myb-type domain-containing protein</fullName>
    </recommendedName>
</protein>
<dbReference type="GO" id="GO:0003677">
    <property type="term" value="F:DNA binding"/>
    <property type="evidence" value="ECO:0007669"/>
    <property type="project" value="InterPro"/>
</dbReference>
<evidence type="ECO:0008006" key="9">
    <source>
        <dbReference type="Google" id="ProtNLM"/>
    </source>
</evidence>
<reference evidence="7 8" key="1">
    <citation type="submission" date="2024-01" db="EMBL/GenBank/DDBJ databases">
        <title>Genome assemblies of Stephania.</title>
        <authorList>
            <person name="Yang L."/>
        </authorList>
    </citation>
    <scope>NUCLEOTIDE SEQUENCE [LARGE SCALE GENOMIC DNA]</scope>
    <source>
        <strain evidence="7">JXDWG</strain>
        <tissue evidence="7">Leaf</tissue>
    </source>
</reference>
<keyword evidence="8" id="KW-1185">Reference proteome</keyword>
<feature type="domain" description="Myb-like" evidence="5">
    <location>
        <begin position="180"/>
        <end position="229"/>
    </location>
</feature>